<dbReference type="AlphaFoldDB" id="A0A061FLE9"/>
<accession>A0A061FLE9</accession>
<dbReference type="InParanoid" id="A0A061FLE9"/>
<dbReference type="HOGENOM" id="CLU_2241506_0_0_1"/>
<protein>
    <submittedName>
        <fullName evidence="2">Uncharacterized protein</fullName>
    </submittedName>
</protein>
<dbReference type="Gramene" id="EOY17703">
    <property type="protein sequence ID" value="EOY17703"/>
    <property type="gene ID" value="TCM_042458"/>
</dbReference>
<reference evidence="2 3" key="1">
    <citation type="journal article" date="2013" name="Genome Biol.">
        <title>The genome sequence of the most widely cultivated cacao type and its use to identify candidate genes regulating pod color.</title>
        <authorList>
            <person name="Motamayor J.C."/>
            <person name="Mockaitis K."/>
            <person name="Schmutz J."/>
            <person name="Haiminen N."/>
            <person name="Iii D.L."/>
            <person name="Cornejo O."/>
            <person name="Findley S.D."/>
            <person name="Zheng P."/>
            <person name="Utro F."/>
            <person name="Royaert S."/>
            <person name="Saski C."/>
            <person name="Jenkins J."/>
            <person name="Podicheti R."/>
            <person name="Zhao M."/>
            <person name="Scheffler B.E."/>
            <person name="Stack J.C."/>
            <person name="Feltus F.A."/>
            <person name="Mustiga G.M."/>
            <person name="Amores F."/>
            <person name="Phillips W."/>
            <person name="Marelli J.P."/>
            <person name="May G.D."/>
            <person name="Shapiro H."/>
            <person name="Ma J."/>
            <person name="Bustamante C.D."/>
            <person name="Schnell R.J."/>
            <person name="Main D."/>
            <person name="Gilbert D."/>
            <person name="Parida L."/>
            <person name="Kuhn D.N."/>
        </authorList>
    </citation>
    <scope>NUCLEOTIDE SEQUENCE [LARGE SCALE GENOMIC DNA]</scope>
    <source>
        <strain evidence="3">cv. Matina 1-6</strain>
    </source>
</reference>
<gene>
    <name evidence="2" type="ORF">TCM_042458</name>
</gene>
<feature type="region of interest" description="Disordered" evidence="1">
    <location>
        <begin position="84"/>
        <end position="105"/>
    </location>
</feature>
<name>A0A061FLE9_THECC</name>
<evidence type="ECO:0000313" key="3">
    <source>
        <dbReference type="Proteomes" id="UP000026915"/>
    </source>
</evidence>
<dbReference type="EMBL" id="CM001888">
    <property type="protein sequence ID" value="EOY17703.1"/>
    <property type="molecule type" value="Genomic_DNA"/>
</dbReference>
<evidence type="ECO:0000256" key="1">
    <source>
        <dbReference type="SAM" id="MobiDB-lite"/>
    </source>
</evidence>
<organism evidence="2 3">
    <name type="scientific">Theobroma cacao</name>
    <name type="common">Cacao</name>
    <name type="synonym">Cocoa</name>
    <dbReference type="NCBI Taxonomy" id="3641"/>
    <lineage>
        <taxon>Eukaryota</taxon>
        <taxon>Viridiplantae</taxon>
        <taxon>Streptophyta</taxon>
        <taxon>Embryophyta</taxon>
        <taxon>Tracheophyta</taxon>
        <taxon>Spermatophyta</taxon>
        <taxon>Magnoliopsida</taxon>
        <taxon>eudicotyledons</taxon>
        <taxon>Gunneridae</taxon>
        <taxon>Pentapetalae</taxon>
        <taxon>rosids</taxon>
        <taxon>malvids</taxon>
        <taxon>Malvales</taxon>
        <taxon>Malvaceae</taxon>
        <taxon>Byttnerioideae</taxon>
        <taxon>Theobroma</taxon>
    </lineage>
</organism>
<dbReference type="Proteomes" id="UP000026915">
    <property type="component" value="Chromosome 10"/>
</dbReference>
<sequence>MVISNMYIKLRIIFNVMLHVRPLSLSFLQLMITTSPYSIHFSLIHTFMINLKGNFKSLVPWGFEGGHGETQLNVNLEEYIEIPTTPIPSPAQQDGPQRGKSTVMP</sequence>
<evidence type="ECO:0000313" key="2">
    <source>
        <dbReference type="EMBL" id="EOY17703.1"/>
    </source>
</evidence>
<proteinExistence type="predicted"/>
<keyword evidence="3" id="KW-1185">Reference proteome</keyword>